<sequence length="86" mass="9728">MEAIRVKEWILHRYSILGKMLHIVGAGGHRELKIFDSKTQNTEAGRRKRINDRSSTWERGRSTLIEGTVKQQMGGGGGELQAHNDQ</sequence>
<dbReference type="AlphaFoldDB" id="A0AA88DTD2"/>
<evidence type="ECO:0000256" key="1">
    <source>
        <dbReference type="SAM" id="MobiDB-lite"/>
    </source>
</evidence>
<proteinExistence type="predicted"/>
<feature type="region of interest" description="Disordered" evidence="1">
    <location>
        <begin position="40"/>
        <end position="86"/>
    </location>
</feature>
<reference evidence="2" key="1">
    <citation type="submission" date="2023-07" db="EMBL/GenBank/DDBJ databases">
        <title>draft genome sequence of fig (Ficus carica).</title>
        <authorList>
            <person name="Takahashi T."/>
            <person name="Nishimura K."/>
        </authorList>
    </citation>
    <scope>NUCLEOTIDE SEQUENCE</scope>
</reference>
<accession>A0AA88DTD2</accession>
<gene>
    <name evidence="2" type="ORF">TIFTF001_030412</name>
</gene>
<name>A0AA88DTD2_FICCA</name>
<organism evidence="2 3">
    <name type="scientific">Ficus carica</name>
    <name type="common">Common fig</name>
    <dbReference type="NCBI Taxonomy" id="3494"/>
    <lineage>
        <taxon>Eukaryota</taxon>
        <taxon>Viridiplantae</taxon>
        <taxon>Streptophyta</taxon>
        <taxon>Embryophyta</taxon>
        <taxon>Tracheophyta</taxon>
        <taxon>Spermatophyta</taxon>
        <taxon>Magnoliopsida</taxon>
        <taxon>eudicotyledons</taxon>
        <taxon>Gunneridae</taxon>
        <taxon>Pentapetalae</taxon>
        <taxon>rosids</taxon>
        <taxon>fabids</taxon>
        <taxon>Rosales</taxon>
        <taxon>Moraceae</taxon>
        <taxon>Ficeae</taxon>
        <taxon>Ficus</taxon>
    </lineage>
</organism>
<evidence type="ECO:0000313" key="3">
    <source>
        <dbReference type="Proteomes" id="UP001187192"/>
    </source>
</evidence>
<dbReference type="EMBL" id="BTGU01000110">
    <property type="protein sequence ID" value="GMN61320.1"/>
    <property type="molecule type" value="Genomic_DNA"/>
</dbReference>
<dbReference type="Proteomes" id="UP001187192">
    <property type="component" value="Unassembled WGS sequence"/>
</dbReference>
<feature type="compositionally biased region" description="Basic and acidic residues" evidence="1">
    <location>
        <begin position="51"/>
        <end position="61"/>
    </location>
</feature>
<evidence type="ECO:0000313" key="2">
    <source>
        <dbReference type="EMBL" id="GMN61320.1"/>
    </source>
</evidence>
<protein>
    <submittedName>
        <fullName evidence="2">Uncharacterized protein</fullName>
    </submittedName>
</protein>
<comment type="caution">
    <text evidence="2">The sequence shown here is derived from an EMBL/GenBank/DDBJ whole genome shotgun (WGS) entry which is preliminary data.</text>
</comment>
<keyword evidence="3" id="KW-1185">Reference proteome</keyword>